<reference evidence="2" key="1">
    <citation type="submission" date="2022-12" db="EMBL/GenBank/DDBJ databases">
        <title>Species Delineation and Comparative Genomics within the Campylobacter ureolyticus Complex.</title>
        <authorList>
            <person name="Maki J."/>
            <person name="Howard M."/>
            <person name="Connelly S."/>
            <person name="Hardy D.J."/>
            <person name="Cameron A."/>
        </authorList>
    </citation>
    <scope>NUCLEOTIDE SEQUENCE</scope>
    <source>
        <strain evidence="2">URMC_787</strain>
    </source>
</reference>
<dbReference type="AlphaFoldDB" id="A0A9Q4KPJ6"/>
<dbReference type="InterPro" id="IPR036390">
    <property type="entry name" value="WH_DNA-bd_sf"/>
</dbReference>
<sequence length="137" mass="15429">MPILTTKGVYGLMAICHIANASKFAPISIKDISDKTGVSKGYLEQILNDLRNSKIISSKKGKNGGYFLRKPAQKISFYDIFYALEKDFKMTNLDIKDEILQQFFKNGDKKLEEVFSSSISDIIKTTEDSSKNLDFAI</sequence>
<dbReference type="GO" id="GO:0003677">
    <property type="term" value="F:DNA binding"/>
    <property type="evidence" value="ECO:0007669"/>
    <property type="project" value="UniProtKB-KW"/>
</dbReference>
<accession>A0A9Q4KPJ6</accession>
<dbReference type="EMBL" id="JAPXGO010000006">
    <property type="protein sequence ID" value="MCZ6160318.1"/>
    <property type="molecule type" value="Genomic_DNA"/>
</dbReference>
<dbReference type="InterPro" id="IPR000944">
    <property type="entry name" value="Tscrpt_reg_Rrf2"/>
</dbReference>
<comment type="caution">
    <text evidence="2">The sequence shown here is derived from an EMBL/GenBank/DDBJ whole genome shotgun (WGS) entry which is preliminary data.</text>
</comment>
<dbReference type="InterPro" id="IPR036388">
    <property type="entry name" value="WH-like_DNA-bd_sf"/>
</dbReference>
<evidence type="ECO:0000313" key="2">
    <source>
        <dbReference type="EMBL" id="MCZ6160318.1"/>
    </source>
</evidence>
<name>A0A9Q4KPJ6_9BACT</name>
<dbReference type="Gene3D" id="1.10.10.10">
    <property type="entry name" value="Winged helix-like DNA-binding domain superfamily/Winged helix DNA-binding domain"/>
    <property type="match status" value="1"/>
</dbReference>
<dbReference type="PANTHER" id="PTHR33221">
    <property type="entry name" value="WINGED HELIX-TURN-HELIX TRANSCRIPTIONAL REGULATOR, RRF2 FAMILY"/>
    <property type="match status" value="1"/>
</dbReference>
<dbReference type="GO" id="GO:0005829">
    <property type="term" value="C:cytosol"/>
    <property type="evidence" value="ECO:0007669"/>
    <property type="project" value="TreeGrafter"/>
</dbReference>
<gene>
    <name evidence="2" type="ORF">O6B32_07460</name>
</gene>
<dbReference type="GO" id="GO:0003700">
    <property type="term" value="F:DNA-binding transcription factor activity"/>
    <property type="evidence" value="ECO:0007669"/>
    <property type="project" value="TreeGrafter"/>
</dbReference>
<protein>
    <submittedName>
        <fullName evidence="2">Rrf2 family transcriptional regulator</fullName>
    </submittedName>
</protein>
<dbReference type="PANTHER" id="PTHR33221:SF5">
    <property type="entry name" value="HTH-TYPE TRANSCRIPTIONAL REGULATOR ISCR"/>
    <property type="match status" value="1"/>
</dbReference>
<keyword evidence="1" id="KW-0238">DNA-binding</keyword>
<dbReference type="PROSITE" id="PS51197">
    <property type="entry name" value="HTH_RRF2_2"/>
    <property type="match status" value="1"/>
</dbReference>
<dbReference type="Proteomes" id="UP001075225">
    <property type="component" value="Unassembled WGS sequence"/>
</dbReference>
<dbReference type="NCBIfam" id="TIGR00738">
    <property type="entry name" value="rrf2_super"/>
    <property type="match status" value="1"/>
</dbReference>
<proteinExistence type="predicted"/>
<dbReference type="Pfam" id="PF02082">
    <property type="entry name" value="Rrf2"/>
    <property type="match status" value="1"/>
</dbReference>
<evidence type="ECO:0000256" key="1">
    <source>
        <dbReference type="ARBA" id="ARBA00023125"/>
    </source>
</evidence>
<organism evidence="2 3">
    <name type="scientific">Campylobacter ureolyticus</name>
    <dbReference type="NCBI Taxonomy" id="827"/>
    <lineage>
        <taxon>Bacteria</taxon>
        <taxon>Pseudomonadati</taxon>
        <taxon>Campylobacterota</taxon>
        <taxon>Epsilonproteobacteria</taxon>
        <taxon>Campylobacterales</taxon>
        <taxon>Campylobacteraceae</taxon>
        <taxon>Campylobacter</taxon>
    </lineage>
</organism>
<evidence type="ECO:0000313" key="3">
    <source>
        <dbReference type="Proteomes" id="UP001075225"/>
    </source>
</evidence>
<dbReference type="SUPFAM" id="SSF46785">
    <property type="entry name" value="Winged helix' DNA-binding domain"/>
    <property type="match status" value="1"/>
</dbReference>
<dbReference type="RefSeq" id="WP_269484984.1">
    <property type="nucleotide sequence ID" value="NZ_JAPXGO010000006.1"/>
</dbReference>